<dbReference type="Pfam" id="PF04028">
    <property type="entry name" value="DUF374"/>
    <property type="match status" value="1"/>
</dbReference>
<gene>
    <name evidence="3" type="ORF">NCTC12219_01541</name>
</gene>
<keyword evidence="1" id="KW-0812">Transmembrane</keyword>
<keyword evidence="3" id="KW-0449">Lipoprotein</keyword>
<accession>A0A377JV20</accession>
<reference evidence="3 4" key="1">
    <citation type="submission" date="2018-06" db="EMBL/GenBank/DDBJ databases">
        <authorList>
            <consortium name="Pathogen Informatics"/>
            <person name="Doyle S."/>
        </authorList>
    </citation>
    <scope>NUCLEOTIDE SEQUENCE [LARGE SCALE GENOMIC DNA]</scope>
    <source>
        <strain evidence="3 4">NCTC12219</strain>
    </source>
</reference>
<dbReference type="RefSeq" id="WP_115722181.1">
    <property type="nucleotide sequence ID" value="NZ_UGHX01000001.1"/>
</dbReference>
<keyword evidence="1" id="KW-0472">Membrane</keyword>
<evidence type="ECO:0000256" key="1">
    <source>
        <dbReference type="SAM" id="Phobius"/>
    </source>
</evidence>
<dbReference type="Proteomes" id="UP000255103">
    <property type="component" value="Unassembled WGS sequence"/>
</dbReference>
<organism evidence="3 4">
    <name type="scientific">Helicobacter cinaedi</name>
    <dbReference type="NCBI Taxonomy" id="213"/>
    <lineage>
        <taxon>Bacteria</taxon>
        <taxon>Pseudomonadati</taxon>
        <taxon>Campylobacterota</taxon>
        <taxon>Epsilonproteobacteria</taxon>
        <taxon>Campylobacterales</taxon>
        <taxon>Helicobacteraceae</taxon>
        <taxon>Helicobacter</taxon>
    </lineage>
</organism>
<keyword evidence="1" id="KW-1133">Transmembrane helix</keyword>
<evidence type="ECO:0000313" key="4">
    <source>
        <dbReference type="Proteomes" id="UP000255103"/>
    </source>
</evidence>
<feature type="domain" description="DUF374" evidence="2">
    <location>
        <begin position="74"/>
        <end position="139"/>
    </location>
</feature>
<sequence>MAVISRETKRKILGKIIPPLMLVLVWVLYILSRHRFFISPQTSGENIIGAFWHGEFCMLPFLYKKLRKQMQQGRDKGFYIIASHHFDAQLMVSLCEYFKLKPLRGSTTRGGLKVLIDSLKLLKNGYDIGIAPDGPKGPYHSIGDGVIAMSQKTQKRIVPMRVVYSRYWELKTWDKFKIPKPFSRIDFYALDGFVVPRDMNLDDAKALLLSHLEKEL</sequence>
<dbReference type="CDD" id="cd07983">
    <property type="entry name" value="LPLAT_DUF374-like"/>
    <property type="match status" value="1"/>
</dbReference>
<dbReference type="AlphaFoldDB" id="A0A377JV20"/>
<name>A0A377JV20_9HELI</name>
<dbReference type="InterPro" id="IPR007172">
    <property type="entry name" value="DUF374"/>
</dbReference>
<evidence type="ECO:0000313" key="3">
    <source>
        <dbReference type="EMBL" id="STP11643.1"/>
    </source>
</evidence>
<protein>
    <submittedName>
        <fullName evidence="3">Lipoprotein</fullName>
    </submittedName>
</protein>
<evidence type="ECO:0000259" key="2">
    <source>
        <dbReference type="Pfam" id="PF04028"/>
    </source>
</evidence>
<dbReference type="EMBL" id="UGHX01000001">
    <property type="protein sequence ID" value="STP11643.1"/>
    <property type="molecule type" value="Genomic_DNA"/>
</dbReference>
<proteinExistence type="predicted"/>
<feature type="transmembrane region" description="Helical" evidence="1">
    <location>
        <begin position="12"/>
        <end position="31"/>
    </location>
</feature>